<dbReference type="NCBIfam" id="TIGR03930">
    <property type="entry name" value="WXG100_ESAT6"/>
    <property type="match status" value="1"/>
</dbReference>
<dbReference type="InterPro" id="IPR036689">
    <property type="entry name" value="ESAT-6-like_sf"/>
</dbReference>
<dbReference type="SUPFAM" id="SSF140453">
    <property type="entry name" value="EsxAB dimer-like"/>
    <property type="match status" value="1"/>
</dbReference>
<dbReference type="EMBL" id="CP045809">
    <property type="protein sequence ID" value="QHN36255.1"/>
    <property type="molecule type" value="Genomic_DNA"/>
</dbReference>
<dbReference type="Pfam" id="PF06013">
    <property type="entry name" value="WXG100"/>
    <property type="match status" value="1"/>
</dbReference>
<name>A0ABX6IKC3_9ACTN</name>
<protein>
    <recommendedName>
        <fullName evidence="1">ESAT-6-like protein</fullName>
    </recommendedName>
</protein>
<comment type="similarity">
    <text evidence="1">Belongs to the WXG100 family.</text>
</comment>
<dbReference type="InterPro" id="IPR010310">
    <property type="entry name" value="T7SS_ESAT-6-like"/>
</dbReference>
<keyword evidence="3" id="KW-1185">Reference proteome</keyword>
<evidence type="ECO:0000313" key="3">
    <source>
        <dbReference type="Proteomes" id="UP001059836"/>
    </source>
</evidence>
<sequence>MQFGSSNGVSIDLAASQSSANSISTIVGEMKGILGQIRTSAGTGQSTWSGQAAIAFGNTHNNWQDVATRLNTALNEIEANLTTSFKGYDSQDSEVASAVTQSVGTSTLKL</sequence>
<evidence type="ECO:0000313" key="2">
    <source>
        <dbReference type="EMBL" id="QHN36255.1"/>
    </source>
</evidence>
<dbReference type="Gene3D" id="1.10.287.1060">
    <property type="entry name" value="ESAT-6-like"/>
    <property type="match status" value="1"/>
</dbReference>
<reference evidence="2" key="1">
    <citation type="journal article" date="2021" name="Nat. Microbiol.">
        <title>Cocultivation of an ultrasmall environmental parasitic bacterium with lytic ability against bacteria associated with wastewater foams.</title>
        <authorList>
            <person name="Batinovic S."/>
            <person name="Rose J.J.A."/>
            <person name="Ratcliffe J."/>
            <person name="Seviour R.J."/>
            <person name="Petrovski S."/>
        </authorList>
    </citation>
    <scope>NUCLEOTIDE SEQUENCE</scope>
    <source>
        <strain evidence="2">CON9</strain>
    </source>
</reference>
<dbReference type="Proteomes" id="UP001059836">
    <property type="component" value="Chromosome"/>
</dbReference>
<gene>
    <name evidence="2" type="ORF">GII31_16655</name>
</gene>
<proteinExistence type="inferred from homology"/>
<dbReference type="RefSeq" id="WP_213244521.1">
    <property type="nucleotide sequence ID" value="NZ_CP045806.1"/>
</dbReference>
<evidence type="ECO:0000256" key="1">
    <source>
        <dbReference type="RuleBase" id="RU362001"/>
    </source>
</evidence>
<accession>A0ABX6IKC3</accession>
<organism evidence="2 3">
    <name type="scientific">Gordonia pseudamarae</name>
    <dbReference type="NCBI Taxonomy" id="2831662"/>
    <lineage>
        <taxon>Bacteria</taxon>
        <taxon>Bacillati</taxon>
        <taxon>Actinomycetota</taxon>
        <taxon>Actinomycetes</taxon>
        <taxon>Mycobacteriales</taxon>
        <taxon>Gordoniaceae</taxon>
        <taxon>Gordonia</taxon>
    </lineage>
</organism>